<proteinExistence type="predicted"/>
<keyword evidence="13" id="KW-1185">Reference proteome</keyword>
<evidence type="ECO:0000313" key="12">
    <source>
        <dbReference type="EMBL" id="GBL84044.1"/>
    </source>
</evidence>
<dbReference type="AlphaFoldDB" id="A0A4Y2AYV7"/>
<dbReference type="Pfam" id="PF02892">
    <property type="entry name" value="zf-BED"/>
    <property type="match status" value="1"/>
</dbReference>
<evidence type="ECO:0000256" key="3">
    <source>
        <dbReference type="ARBA" id="ARBA00022771"/>
    </source>
</evidence>
<keyword evidence="5" id="KW-0805">Transcription regulation</keyword>
<dbReference type="Proteomes" id="UP000499080">
    <property type="component" value="Unassembled WGS sequence"/>
</dbReference>
<evidence type="ECO:0000256" key="7">
    <source>
        <dbReference type="ARBA" id="ARBA00023163"/>
    </source>
</evidence>
<organism evidence="12 13">
    <name type="scientific">Araneus ventricosus</name>
    <name type="common">Orbweaver spider</name>
    <name type="synonym">Epeira ventricosa</name>
    <dbReference type="NCBI Taxonomy" id="182803"/>
    <lineage>
        <taxon>Eukaryota</taxon>
        <taxon>Metazoa</taxon>
        <taxon>Ecdysozoa</taxon>
        <taxon>Arthropoda</taxon>
        <taxon>Chelicerata</taxon>
        <taxon>Arachnida</taxon>
        <taxon>Araneae</taxon>
        <taxon>Araneomorphae</taxon>
        <taxon>Entelegynae</taxon>
        <taxon>Araneoidea</taxon>
        <taxon>Araneidae</taxon>
        <taxon>Araneus</taxon>
    </lineage>
</organism>
<feature type="region of interest" description="Disordered" evidence="10">
    <location>
        <begin position="76"/>
        <end position="108"/>
    </location>
</feature>
<keyword evidence="8" id="KW-0539">Nucleus</keyword>
<name>A0A4Y2AYV7_ARAVE</name>
<keyword evidence="7" id="KW-0804">Transcription</keyword>
<dbReference type="GO" id="GO:0046983">
    <property type="term" value="F:protein dimerization activity"/>
    <property type="evidence" value="ECO:0007669"/>
    <property type="project" value="InterPro"/>
</dbReference>
<evidence type="ECO:0000256" key="2">
    <source>
        <dbReference type="ARBA" id="ARBA00022723"/>
    </source>
</evidence>
<evidence type="ECO:0000259" key="11">
    <source>
        <dbReference type="PROSITE" id="PS50808"/>
    </source>
</evidence>
<dbReference type="EMBL" id="BGPR01000035">
    <property type="protein sequence ID" value="GBL84044.1"/>
    <property type="molecule type" value="Genomic_DNA"/>
</dbReference>
<evidence type="ECO:0000256" key="6">
    <source>
        <dbReference type="ARBA" id="ARBA00023125"/>
    </source>
</evidence>
<dbReference type="Pfam" id="PF05699">
    <property type="entry name" value="Dimer_Tnp_hAT"/>
    <property type="match status" value="1"/>
</dbReference>
<evidence type="ECO:0000256" key="10">
    <source>
        <dbReference type="SAM" id="MobiDB-lite"/>
    </source>
</evidence>
<dbReference type="GO" id="GO:0008270">
    <property type="term" value="F:zinc ion binding"/>
    <property type="evidence" value="ECO:0007669"/>
    <property type="project" value="UniProtKB-KW"/>
</dbReference>
<dbReference type="SUPFAM" id="SSF140996">
    <property type="entry name" value="Hermes dimerisation domain"/>
    <property type="match status" value="1"/>
</dbReference>
<dbReference type="InterPro" id="IPR003656">
    <property type="entry name" value="Znf_BED"/>
</dbReference>
<keyword evidence="4" id="KW-0862">Zinc</keyword>
<dbReference type="GO" id="GO:0003677">
    <property type="term" value="F:DNA binding"/>
    <property type="evidence" value="ECO:0007669"/>
    <property type="project" value="UniProtKB-KW"/>
</dbReference>
<dbReference type="InterPro" id="IPR008906">
    <property type="entry name" value="HATC_C_dom"/>
</dbReference>
<evidence type="ECO:0000256" key="1">
    <source>
        <dbReference type="ARBA" id="ARBA00004123"/>
    </source>
</evidence>
<dbReference type="InterPro" id="IPR052035">
    <property type="entry name" value="ZnF_BED_domain_contain"/>
</dbReference>
<dbReference type="PANTHER" id="PTHR46481:SF10">
    <property type="entry name" value="ZINC FINGER BED DOMAIN-CONTAINING PROTEIN 39"/>
    <property type="match status" value="1"/>
</dbReference>
<reference evidence="12 13" key="1">
    <citation type="journal article" date="2019" name="Sci. Rep.">
        <title>Orb-weaving spider Araneus ventricosus genome elucidates the spidroin gene catalogue.</title>
        <authorList>
            <person name="Kono N."/>
            <person name="Nakamura H."/>
            <person name="Ohtoshi R."/>
            <person name="Moran D.A.P."/>
            <person name="Shinohara A."/>
            <person name="Yoshida Y."/>
            <person name="Fujiwara M."/>
            <person name="Mori M."/>
            <person name="Tomita M."/>
            <person name="Arakawa K."/>
        </authorList>
    </citation>
    <scope>NUCLEOTIDE SEQUENCE [LARGE SCALE GENOMIC DNA]</scope>
</reference>
<evidence type="ECO:0000256" key="4">
    <source>
        <dbReference type="ARBA" id="ARBA00022833"/>
    </source>
</evidence>
<sequence length="655" mass="74083">MDQSLMRGGYIGKRRRSPIWNFYTAIDENFALCNICRHKLSYKTTVTNLSKHMLKRHPTVRVKELCRVSSNIQVTEKTVDDPVPGPSRISTLESQNNGSTKSSVDTETATNEFPVSHVIKSSAQIFERRISSYLMKKLSVSETQKINNELLKMFIFDYQPFNIVNDRGFRAFVSALNPSYRLPSRDTIVNTLLPAIYEQVSHDVRQACCTIKKACLTTDCWTSANNESFMSVTAHYLDEEFKMNSLLLDVSILFVPHTSANLASETLKIVENWNLQGKILVTVTDNASNIVGAIKNGLKWQHLGCFAHTINLILKDAQVEFSCLVEKVKSIVCHFKRSTAANSRLMECQVTSGKDAKKLIQDVPTRWNSTFYMLERFVELESCIRTTVALLDADLPHLTAGEWKTLQLLCKALKPFEDATTMASGENYATASLIIIIVNGLNDVCSKMLNSTDILQDNILKNTIEKLQQSLLNRLGDVENNNILAKATFLDPRFKDLAFKNKIAAENVKRQLTNLVANMLHSTGDELLINNQATGSESDTQELKFSFWDSFDQRVSNHKPKGTASSRALLEINRYLEEGIISRKSDPLLWWRSQKYNYPHLSSLVQEMGCALATSVPCERVFSKAGNILTERRSRLNSNKVKKLLFLNCNWKSTK</sequence>
<keyword evidence="6" id="KW-0238">DNA-binding</keyword>
<keyword evidence="2" id="KW-0479">Metal-binding</keyword>
<evidence type="ECO:0000313" key="13">
    <source>
        <dbReference type="Proteomes" id="UP000499080"/>
    </source>
</evidence>
<dbReference type="GO" id="GO:0009791">
    <property type="term" value="P:post-embryonic development"/>
    <property type="evidence" value="ECO:0007669"/>
    <property type="project" value="UniProtKB-ARBA"/>
</dbReference>
<dbReference type="OrthoDB" id="6434339at2759"/>
<comment type="subcellular location">
    <subcellularLocation>
        <location evidence="1">Nucleus</location>
    </subcellularLocation>
</comment>
<evidence type="ECO:0000256" key="5">
    <source>
        <dbReference type="ARBA" id="ARBA00023015"/>
    </source>
</evidence>
<evidence type="ECO:0000256" key="8">
    <source>
        <dbReference type="ARBA" id="ARBA00023242"/>
    </source>
</evidence>
<feature type="domain" description="BED-type" evidence="11">
    <location>
        <begin position="14"/>
        <end position="64"/>
    </location>
</feature>
<dbReference type="InterPro" id="IPR036236">
    <property type="entry name" value="Znf_C2H2_sf"/>
</dbReference>
<comment type="caution">
    <text evidence="12">The sequence shown here is derived from an EMBL/GenBank/DDBJ whole genome shotgun (WGS) entry which is preliminary data.</text>
</comment>
<accession>A0A4Y2AYV7</accession>
<keyword evidence="3 9" id="KW-0863">Zinc-finger</keyword>
<dbReference type="PANTHER" id="PTHR46481">
    <property type="entry name" value="ZINC FINGER BED DOMAIN-CONTAINING PROTEIN 4"/>
    <property type="match status" value="1"/>
</dbReference>
<dbReference type="PROSITE" id="PS50808">
    <property type="entry name" value="ZF_BED"/>
    <property type="match status" value="1"/>
</dbReference>
<dbReference type="InterPro" id="IPR012337">
    <property type="entry name" value="RNaseH-like_sf"/>
</dbReference>
<evidence type="ECO:0000256" key="9">
    <source>
        <dbReference type="PROSITE-ProRule" id="PRU00027"/>
    </source>
</evidence>
<dbReference type="SMART" id="SM00614">
    <property type="entry name" value="ZnF_BED"/>
    <property type="match status" value="1"/>
</dbReference>
<feature type="compositionally biased region" description="Polar residues" evidence="10">
    <location>
        <begin position="88"/>
        <end position="108"/>
    </location>
</feature>
<dbReference type="SUPFAM" id="SSF57667">
    <property type="entry name" value="beta-beta-alpha zinc fingers"/>
    <property type="match status" value="1"/>
</dbReference>
<dbReference type="SUPFAM" id="SSF53098">
    <property type="entry name" value="Ribonuclease H-like"/>
    <property type="match status" value="1"/>
</dbReference>
<gene>
    <name evidence="12" type="primary">ZBED4_2</name>
    <name evidence="12" type="ORF">AVEN_100903_1</name>
</gene>
<protein>
    <submittedName>
        <fullName evidence="12">Zinc finger BED domain-containing protein 4</fullName>
    </submittedName>
</protein>
<dbReference type="GO" id="GO:0005634">
    <property type="term" value="C:nucleus"/>
    <property type="evidence" value="ECO:0007669"/>
    <property type="project" value="UniProtKB-SubCell"/>
</dbReference>